<dbReference type="GO" id="GO:0051604">
    <property type="term" value="P:protein maturation"/>
    <property type="evidence" value="ECO:0007669"/>
    <property type="project" value="TreeGrafter"/>
</dbReference>
<comment type="similarity">
    <text evidence="1">Belongs to the HypE family.</text>
</comment>
<evidence type="ECO:0000256" key="1">
    <source>
        <dbReference type="ARBA" id="ARBA00006243"/>
    </source>
</evidence>
<dbReference type="RefSeq" id="WP_119060987.1">
    <property type="nucleotide sequence ID" value="NZ_QXDF01000001.1"/>
</dbReference>
<gene>
    <name evidence="4" type="ORF">BXY53_1266</name>
</gene>
<dbReference type="InterPro" id="IPR036921">
    <property type="entry name" value="PurM-like_N_sf"/>
</dbReference>
<dbReference type="PIRSF" id="PIRSF005644">
    <property type="entry name" value="Hdrgns_mtr_HypE"/>
    <property type="match status" value="1"/>
</dbReference>
<dbReference type="Pfam" id="PF00586">
    <property type="entry name" value="AIRS"/>
    <property type="match status" value="1"/>
</dbReference>
<organism evidence="4 5">
    <name type="scientific">Dichotomicrobium thermohalophilum</name>
    <dbReference type="NCBI Taxonomy" id="933063"/>
    <lineage>
        <taxon>Bacteria</taxon>
        <taxon>Pseudomonadati</taxon>
        <taxon>Pseudomonadota</taxon>
        <taxon>Alphaproteobacteria</taxon>
        <taxon>Hyphomicrobiales</taxon>
        <taxon>Hyphomicrobiaceae</taxon>
        <taxon>Dichotomicrobium</taxon>
    </lineage>
</organism>
<dbReference type="InterPro" id="IPR036676">
    <property type="entry name" value="PurM-like_C_sf"/>
</dbReference>
<proteinExistence type="inferred from homology"/>
<comment type="caution">
    <text evidence="4">The sequence shown here is derived from an EMBL/GenBank/DDBJ whole genome shotgun (WGS) entry which is preliminary data.</text>
</comment>
<protein>
    <submittedName>
        <fullName evidence="4">Hydrogenase maturation carbamoyl dehydratase HypE</fullName>
    </submittedName>
</protein>
<dbReference type="Gene3D" id="3.30.1330.10">
    <property type="entry name" value="PurM-like, N-terminal domain"/>
    <property type="match status" value="1"/>
</dbReference>
<feature type="domain" description="PurM-like C-terminal" evidence="3">
    <location>
        <begin position="161"/>
        <end position="305"/>
    </location>
</feature>
<evidence type="ECO:0000313" key="4">
    <source>
        <dbReference type="EMBL" id="RIA56165.1"/>
    </source>
</evidence>
<evidence type="ECO:0000313" key="5">
    <source>
        <dbReference type="Proteomes" id="UP000266273"/>
    </source>
</evidence>
<evidence type="ECO:0000259" key="3">
    <source>
        <dbReference type="Pfam" id="PF02769"/>
    </source>
</evidence>
<dbReference type="NCBIfam" id="TIGR02124">
    <property type="entry name" value="hypE"/>
    <property type="match status" value="1"/>
</dbReference>
<dbReference type="Proteomes" id="UP000266273">
    <property type="component" value="Unassembled WGS sequence"/>
</dbReference>
<feature type="domain" description="PurM-like N-terminal" evidence="2">
    <location>
        <begin position="45"/>
        <end position="149"/>
    </location>
</feature>
<dbReference type="PANTHER" id="PTHR30303">
    <property type="entry name" value="HYDROGENASE ISOENZYMES FORMATION PROTEIN HYPE"/>
    <property type="match status" value="1"/>
</dbReference>
<dbReference type="Gene3D" id="3.90.650.10">
    <property type="entry name" value="PurM-like C-terminal domain"/>
    <property type="match status" value="1"/>
</dbReference>
<accession>A0A397Q8L8</accession>
<evidence type="ECO:0000259" key="2">
    <source>
        <dbReference type="Pfam" id="PF00586"/>
    </source>
</evidence>
<dbReference type="InterPro" id="IPR016188">
    <property type="entry name" value="PurM-like_N"/>
</dbReference>
<dbReference type="Pfam" id="PF02769">
    <property type="entry name" value="AIRS_C"/>
    <property type="match status" value="1"/>
</dbReference>
<dbReference type="OrthoDB" id="9801934at2"/>
<keyword evidence="5" id="KW-1185">Reference proteome</keyword>
<dbReference type="InterPro" id="IPR011854">
    <property type="entry name" value="HypE"/>
</dbReference>
<dbReference type="SUPFAM" id="SSF55326">
    <property type="entry name" value="PurM N-terminal domain-like"/>
    <property type="match status" value="1"/>
</dbReference>
<dbReference type="SUPFAM" id="SSF56042">
    <property type="entry name" value="PurM C-terminal domain-like"/>
    <property type="match status" value="1"/>
</dbReference>
<dbReference type="AlphaFoldDB" id="A0A397Q8L8"/>
<sequence>MSEDRISLAHGNGGRLMRQLIETHFFAAFDEPALAQGLDATPVPATGGNLMMTVDGFTVQPLEFPGGDLGTLAANGTINDLAVCGARPRWLTLSAILEEGLPVEQLARLVRSFAEAVRGSGATVLAGDTKVVPHGQGGGAYLTVTGLGETVRGGLSFAGIRPGDKVLVSGPVGDHGTAVMLAREDFDLRGDVRSDCASVLGLCEAAWALDGLRFLRDPTRGGLATVANEIAQATGQGIRLSEPCIPLHPATTSVCEMLGFDPYYLACEGRVVAVVGPEDAGPLLEAWRALPEGAQAAEIGQVAGDAPRVVLETEIGGERLLDELEDDPLPRIC</sequence>
<reference evidence="4 5" key="1">
    <citation type="submission" date="2018-08" db="EMBL/GenBank/DDBJ databases">
        <title>Genomic Encyclopedia of Archaeal and Bacterial Type Strains, Phase II (KMG-II): from individual species to whole genera.</title>
        <authorList>
            <person name="Goeker M."/>
        </authorList>
    </citation>
    <scope>NUCLEOTIDE SEQUENCE [LARGE SCALE GENOMIC DNA]</scope>
    <source>
        <strain evidence="4 5">DSM 5002</strain>
    </source>
</reference>
<name>A0A397Q8L8_9HYPH</name>
<dbReference type="CDD" id="cd02197">
    <property type="entry name" value="HypE"/>
    <property type="match status" value="1"/>
</dbReference>
<dbReference type="EMBL" id="QXDF01000001">
    <property type="protein sequence ID" value="RIA56165.1"/>
    <property type="molecule type" value="Genomic_DNA"/>
</dbReference>
<dbReference type="PANTHER" id="PTHR30303:SF0">
    <property type="entry name" value="CARBAMOYL DEHYDRATASE HYPE"/>
    <property type="match status" value="1"/>
</dbReference>
<dbReference type="InterPro" id="IPR010918">
    <property type="entry name" value="PurM-like_C_dom"/>
</dbReference>